<protein>
    <submittedName>
        <fullName evidence="3">Secreted protein</fullName>
    </submittedName>
</protein>
<keyword evidence="2" id="KW-1185">Reference proteome</keyword>
<organism evidence="2 3">
    <name type="scientific">Strongyloides venezuelensis</name>
    <name type="common">Threadworm</name>
    <dbReference type="NCBI Taxonomy" id="75913"/>
    <lineage>
        <taxon>Eukaryota</taxon>
        <taxon>Metazoa</taxon>
        <taxon>Ecdysozoa</taxon>
        <taxon>Nematoda</taxon>
        <taxon>Chromadorea</taxon>
        <taxon>Rhabditida</taxon>
        <taxon>Tylenchina</taxon>
        <taxon>Panagrolaimomorpha</taxon>
        <taxon>Strongyloidoidea</taxon>
        <taxon>Strongyloididae</taxon>
        <taxon>Strongyloides</taxon>
    </lineage>
</organism>
<dbReference type="WBParaSite" id="SVE_1993000.1">
    <property type="protein sequence ID" value="SVE_1993000.1"/>
    <property type="gene ID" value="SVE_1993000"/>
</dbReference>
<evidence type="ECO:0000313" key="3">
    <source>
        <dbReference type="WBParaSite" id="SVE_1993000.1"/>
    </source>
</evidence>
<reference evidence="3" key="2">
    <citation type="submission" date="2015-08" db="UniProtKB">
        <authorList>
            <consortium name="WormBaseParasite"/>
        </authorList>
    </citation>
    <scope>IDENTIFICATION</scope>
</reference>
<evidence type="ECO:0000256" key="1">
    <source>
        <dbReference type="SAM" id="SignalP"/>
    </source>
</evidence>
<evidence type="ECO:0000313" key="2">
    <source>
        <dbReference type="Proteomes" id="UP000035680"/>
    </source>
</evidence>
<proteinExistence type="predicted"/>
<feature type="chain" id="PRO_5005330528" evidence="1">
    <location>
        <begin position="27"/>
        <end position="69"/>
    </location>
</feature>
<accession>A0A0K0G5B4</accession>
<keyword evidence="1" id="KW-0732">Signal</keyword>
<dbReference type="Proteomes" id="UP000035680">
    <property type="component" value="Unassembled WGS sequence"/>
</dbReference>
<name>A0A0K0G5B4_STRVS</name>
<sequence length="69" mass="7870">MNISVSSPYVSLWWCGLISGVVRSLATCIPADTYYLVPINFTEYLSYEDACWNPRARSGFKQIKTLIFI</sequence>
<dbReference type="AlphaFoldDB" id="A0A0K0G5B4"/>
<feature type="signal peptide" evidence="1">
    <location>
        <begin position="1"/>
        <end position="26"/>
    </location>
</feature>
<reference evidence="2" key="1">
    <citation type="submission" date="2014-07" db="EMBL/GenBank/DDBJ databases">
        <authorList>
            <person name="Martin A.A"/>
            <person name="De Silva N."/>
        </authorList>
    </citation>
    <scope>NUCLEOTIDE SEQUENCE</scope>
</reference>